<feature type="compositionally biased region" description="Basic and acidic residues" evidence="1">
    <location>
        <begin position="20"/>
        <end position="37"/>
    </location>
</feature>
<feature type="non-terminal residue" evidence="2">
    <location>
        <position position="1"/>
    </location>
</feature>
<proteinExistence type="predicted"/>
<dbReference type="EMBL" id="BMAW01078177">
    <property type="protein sequence ID" value="GFU09925.1"/>
    <property type="molecule type" value="Genomic_DNA"/>
</dbReference>
<dbReference type="AlphaFoldDB" id="A0A8X6QED9"/>
<evidence type="ECO:0000256" key="1">
    <source>
        <dbReference type="SAM" id="MobiDB-lite"/>
    </source>
</evidence>
<gene>
    <name evidence="2" type="ORF">NPIL_525241</name>
</gene>
<protein>
    <submittedName>
        <fullName evidence="2">Uncharacterized protein</fullName>
    </submittedName>
</protein>
<evidence type="ECO:0000313" key="2">
    <source>
        <dbReference type="EMBL" id="GFU09925.1"/>
    </source>
</evidence>
<feature type="region of interest" description="Disordered" evidence="1">
    <location>
        <begin position="1"/>
        <end position="50"/>
    </location>
</feature>
<keyword evidence="3" id="KW-1185">Reference proteome</keyword>
<comment type="caution">
    <text evidence="2">The sequence shown here is derived from an EMBL/GenBank/DDBJ whole genome shotgun (WGS) entry which is preliminary data.</text>
</comment>
<sequence>VPGTSTAAPLTGVSASEMPQEARDNIESPPRWPEHFRSAKRALLPQCTRE</sequence>
<evidence type="ECO:0000313" key="3">
    <source>
        <dbReference type="Proteomes" id="UP000887013"/>
    </source>
</evidence>
<feature type="non-terminal residue" evidence="2">
    <location>
        <position position="50"/>
    </location>
</feature>
<accession>A0A8X6QED9</accession>
<name>A0A8X6QED9_NEPPI</name>
<reference evidence="2" key="1">
    <citation type="submission" date="2020-08" db="EMBL/GenBank/DDBJ databases">
        <title>Multicomponent nature underlies the extraordinary mechanical properties of spider dragline silk.</title>
        <authorList>
            <person name="Kono N."/>
            <person name="Nakamura H."/>
            <person name="Mori M."/>
            <person name="Yoshida Y."/>
            <person name="Ohtoshi R."/>
            <person name="Malay A.D."/>
            <person name="Moran D.A.P."/>
            <person name="Tomita M."/>
            <person name="Numata K."/>
            <person name="Arakawa K."/>
        </authorList>
    </citation>
    <scope>NUCLEOTIDE SEQUENCE</scope>
</reference>
<dbReference type="Proteomes" id="UP000887013">
    <property type="component" value="Unassembled WGS sequence"/>
</dbReference>
<organism evidence="2 3">
    <name type="scientific">Nephila pilipes</name>
    <name type="common">Giant wood spider</name>
    <name type="synonym">Nephila maculata</name>
    <dbReference type="NCBI Taxonomy" id="299642"/>
    <lineage>
        <taxon>Eukaryota</taxon>
        <taxon>Metazoa</taxon>
        <taxon>Ecdysozoa</taxon>
        <taxon>Arthropoda</taxon>
        <taxon>Chelicerata</taxon>
        <taxon>Arachnida</taxon>
        <taxon>Araneae</taxon>
        <taxon>Araneomorphae</taxon>
        <taxon>Entelegynae</taxon>
        <taxon>Araneoidea</taxon>
        <taxon>Nephilidae</taxon>
        <taxon>Nephila</taxon>
    </lineage>
</organism>